<dbReference type="InterPro" id="IPR040198">
    <property type="entry name" value="Fido_containing"/>
</dbReference>
<dbReference type="Gene3D" id="1.10.3290.10">
    <property type="entry name" value="Fido-like domain"/>
    <property type="match status" value="1"/>
</dbReference>
<dbReference type="PANTHER" id="PTHR13504">
    <property type="entry name" value="FIDO DOMAIN-CONTAINING PROTEIN DDB_G0283145"/>
    <property type="match status" value="1"/>
</dbReference>
<proteinExistence type="predicted"/>
<dbReference type="InterPro" id="IPR036597">
    <property type="entry name" value="Fido-like_dom_sf"/>
</dbReference>
<dbReference type="EMBL" id="CP132976">
    <property type="protein sequence ID" value="WMD22271.1"/>
    <property type="molecule type" value="Genomic_DNA"/>
</dbReference>
<feature type="domain" description="Fido" evidence="1">
    <location>
        <begin position="113"/>
        <end position="274"/>
    </location>
</feature>
<dbReference type="PROSITE" id="PS51459">
    <property type="entry name" value="FIDO"/>
    <property type="match status" value="1"/>
</dbReference>
<dbReference type="InterPro" id="IPR003812">
    <property type="entry name" value="Fido"/>
</dbReference>
<sequence length="385" mass="42511">MYDSPHQFLPMQPSEALLAEHRARAATVVNQAAELASLAHPSTREALRELLRSMNSYYSNRIEGQSTTPKNIEAALHHDFSDRPEIARLQRIAVAHIDAEKEVSGQVAQRSALEADFVQITHHALYSRLDPDDRSSKDGVSVEPGKLRQIDVAVGRHTPPAWHSLPAFMAAFTQHYDRPRSADSQLIAIACAHHRMAWMHPFVDGNGRAARLQTHAAMLPFTKGLWSVNRGLAREVQDYYGYLAAADAPRQGDLDGRGNLTQKGLIEWVDYFLRVCEDQVAYMTQMLALDSMKKKILAAVQVEAVKGTLRREAALPIYHLFAAGPISRGEFIQMTGLGERTGRSLLAATLKSGLVVSDHARGPVRFGFPLDSLPVLLPALYGVGD</sequence>
<reference evidence="2 3" key="1">
    <citation type="submission" date="2023-08" db="EMBL/GenBank/DDBJ databases">
        <title>Achromobacter seleniivolatilans sp. nov., isolated from seleniferous soil.</title>
        <authorList>
            <person name="Zhang S."/>
            <person name="Li K."/>
            <person name="Peng J."/>
            <person name="Zhao Q."/>
            <person name="Wang H."/>
            <person name="Guo Y."/>
        </authorList>
    </citation>
    <scope>NUCLEOTIDE SEQUENCE [LARGE SCALE GENOMIC DNA]</scope>
    <source>
        <strain evidence="2 3">R39</strain>
    </source>
</reference>
<protein>
    <submittedName>
        <fullName evidence="2">Fic family protein</fullName>
    </submittedName>
</protein>
<dbReference type="PANTHER" id="PTHR13504:SF38">
    <property type="entry name" value="FIDO DOMAIN-CONTAINING PROTEIN"/>
    <property type="match status" value="1"/>
</dbReference>
<dbReference type="Proteomes" id="UP001234798">
    <property type="component" value="Chromosome"/>
</dbReference>
<evidence type="ECO:0000313" key="2">
    <source>
        <dbReference type="EMBL" id="WMD22271.1"/>
    </source>
</evidence>
<gene>
    <name evidence="2" type="ORF">RAS12_07785</name>
</gene>
<organism evidence="2 3">
    <name type="scientific">Achromobacter seleniivolatilans</name>
    <dbReference type="NCBI Taxonomy" id="3047478"/>
    <lineage>
        <taxon>Bacteria</taxon>
        <taxon>Pseudomonadati</taxon>
        <taxon>Pseudomonadota</taxon>
        <taxon>Betaproteobacteria</taxon>
        <taxon>Burkholderiales</taxon>
        <taxon>Alcaligenaceae</taxon>
        <taxon>Achromobacter</taxon>
    </lineage>
</organism>
<evidence type="ECO:0000259" key="1">
    <source>
        <dbReference type="PROSITE" id="PS51459"/>
    </source>
</evidence>
<dbReference type="Pfam" id="PF02661">
    <property type="entry name" value="Fic"/>
    <property type="match status" value="1"/>
</dbReference>
<dbReference type="RefSeq" id="WP_306946945.1">
    <property type="nucleotide sequence ID" value="NZ_CP132976.1"/>
</dbReference>
<accession>A0ABY9M5K4</accession>
<name>A0ABY9M5K4_9BURK</name>
<keyword evidence="3" id="KW-1185">Reference proteome</keyword>
<evidence type="ECO:0000313" key="3">
    <source>
        <dbReference type="Proteomes" id="UP001234798"/>
    </source>
</evidence>
<dbReference type="SUPFAM" id="SSF140931">
    <property type="entry name" value="Fic-like"/>
    <property type="match status" value="1"/>
</dbReference>